<reference evidence="2" key="1">
    <citation type="submission" date="2022-11" db="UniProtKB">
        <authorList>
            <consortium name="WormBaseParasite"/>
        </authorList>
    </citation>
    <scope>IDENTIFICATION</scope>
</reference>
<sequence length="231" mass="24897">MSASTPSRPSSLWSAAVARERRLCCLQCPAMSTPLRVVTRLIAAFEGVGTTSVAPALPINASYNGAHGQIRDGAVIYDRSHSGVIAAGVALVVVVVSLSAPPSPYRCQTDERAGPVAPFPVRRQLTGRRVSAKRYAAKSRPTEQLTYGWSEPCSAGLITVGGQSAVGCHHPRQERSERMTREPLAPARERRLVAWRSARASLRLSSPRESSRRYSPTYVAVGRSRCQGLSC</sequence>
<dbReference type="Proteomes" id="UP000887566">
    <property type="component" value="Unplaced"/>
</dbReference>
<evidence type="ECO:0000313" key="2">
    <source>
        <dbReference type="WBParaSite" id="PSAMB.scaffold543size47678.g6698.t1"/>
    </source>
</evidence>
<evidence type="ECO:0000313" key="1">
    <source>
        <dbReference type="Proteomes" id="UP000887566"/>
    </source>
</evidence>
<proteinExistence type="predicted"/>
<protein>
    <submittedName>
        <fullName evidence="2">Uncharacterized protein</fullName>
    </submittedName>
</protein>
<dbReference type="WBParaSite" id="PSAMB.scaffold543size47678.g6698.t1">
    <property type="protein sequence ID" value="PSAMB.scaffold543size47678.g6698.t1"/>
    <property type="gene ID" value="PSAMB.scaffold543size47678.g6698"/>
</dbReference>
<accession>A0A914WVS7</accession>
<dbReference type="AlphaFoldDB" id="A0A914WVS7"/>
<organism evidence="1 2">
    <name type="scientific">Plectus sambesii</name>
    <dbReference type="NCBI Taxonomy" id="2011161"/>
    <lineage>
        <taxon>Eukaryota</taxon>
        <taxon>Metazoa</taxon>
        <taxon>Ecdysozoa</taxon>
        <taxon>Nematoda</taxon>
        <taxon>Chromadorea</taxon>
        <taxon>Plectida</taxon>
        <taxon>Plectina</taxon>
        <taxon>Plectoidea</taxon>
        <taxon>Plectidae</taxon>
        <taxon>Plectus</taxon>
    </lineage>
</organism>
<name>A0A914WVS7_9BILA</name>
<keyword evidence="1" id="KW-1185">Reference proteome</keyword>